<evidence type="ECO:0000256" key="5">
    <source>
        <dbReference type="ARBA" id="ARBA00022801"/>
    </source>
</evidence>
<comment type="subunit">
    <text evidence="1 8">Homodimer.</text>
</comment>
<feature type="binding site" evidence="8">
    <location>
        <position position="181"/>
    </location>
    <ligand>
        <name>Mg(2+)</name>
        <dbReference type="ChEBI" id="CHEBI:18420"/>
        <label>2</label>
        <note>catalytic</note>
    </ligand>
</feature>
<dbReference type="Proteomes" id="UP000004116">
    <property type="component" value="Unassembled WGS sequence"/>
</dbReference>
<keyword evidence="4 8" id="KW-0479">Metal-binding</keyword>
<protein>
    <recommendedName>
        <fullName evidence="8">Ribonuclease T</fullName>
        <ecNumber evidence="8">3.1.13.-</ecNumber>
    </recommendedName>
    <alternativeName>
        <fullName evidence="8">Exoribonuclease T</fullName>
        <shortName evidence="8">RNase T</shortName>
    </alternativeName>
</protein>
<dbReference type="GO" id="GO:0008408">
    <property type="term" value="F:3'-5' exonuclease activity"/>
    <property type="evidence" value="ECO:0007669"/>
    <property type="project" value="TreeGrafter"/>
</dbReference>
<evidence type="ECO:0000256" key="1">
    <source>
        <dbReference type="ARBA" id="ARBA00011738"/>
    </source>
</evidence>
<comment type="function">
    <text evidence="8">Trims short 3' overhangs of a variety of RNA species, leaving a one or two nucleotide 3' overhang. Responsible for the end-turnover of tRNA: specifically removes the terminal AMP residue from uncharged tRNA (tRNA-C-C-A). Also appears to be involved in tRNA biosynthesis.</text>
</comment>
<accession>G2GY52</accession>
<feature type="domain" description="Exonuclease" evidence="9">
    <location>
        <begin position="18"/>
        <end position="203"/>
    </location>
</feature>
<dbReference type="AlphaFoldDB" id="G2GY52"/>
<organism evidence="10 11">
    <name type="scientific">Candidatus Regiella insecticola 5.15</name>
    <dbReference type="NCBI Taxonomy" id="1005043"/>
    <lineage>
        <taxon>Bacteria</taxon>
        <taxon>Pseudomonadati</taxon>
        <taxon>Pseudomonadota</taxon>
        <taxon>Gammaproteobacteria</taxon>
        <taxon>Enterobacterales</taxon>
        <taxon>Enterobacteriaceae</taxon>
        <taxon>aphid secondary symbionts</taxon>
        <taxon>Candidatus Regiella</taxon>
    </lineage>
</organism>
<dbReference type="EC" id="3.1.13.-" evidence="8"/>
<reference evidence="10 11" key="1">
    <citation type="journal article" date="2012" name="Genome Res.">
        <title>Genomic basis of endosymbiont-conferred protection against an insect parasitoid.</title>
        <authorList>
            <person name="Hansen A.K."/>
            <person name="Vorburger C."/>
            <person name="Moran N.A."/>
        </authorList>
    </citation>
    <scope>NUCLEOTIDE SEQUENCE [LARGE SCALE GENOMIC DNA]</scope>
    <source>
        <strain evidence="11">R5.15</strain>
    </source>
</reference>
<dbReference type="Gene3D" id="3.30.420.10">
    <property type="entry name" value="Ribonuclease H-like superfamily/Ribonuclease H"/>
    <property type="match status" value="1"/>
</dbReference>
<name>G2GY52_9ENTR</name>
<keyword evidence="5 8" id="KW-0378">Hydrolase</keyword>
<comment type="similarity">
    <text evidence="8">Belongs to the RNase T family.</text>
</comment>
<dbReference type="InterPro" id="IPR005987">
    <property type="entry name" value="RNase_T"/>
</dbReference>
<dbReference type="InterPro" id="IPR013520">
    <property type="entry name" value="Ribonucl_H"/>
</dbReference>
<evidence type="ECO:0000313" key="11">
    <source>
        <dbReference type="Proteomes" id="UP000004116"/>
    </source>
</evidence>
<feature type="binding site" evidence="8">
    <location>
        <position position="25"/>
    </location>
    <ligand>
        <name>Mg(2+)</name>
        <dbReference type="ChEBI" id="CHEBI:18420"/>
        <label>2</label>
        <note>catalytic</note>
    </ligand>
</feature>
<dbReference type="GO" id="GO:0008033">
    <property type="term" value="P:tRNA processing"/>
    <property type="evidence" value="ECO:0007669"/>
    <property type="project" value="UniProtKB-KW"/>
</dbReference>
<keyword evidence="11" id="KW-1185">Reference proteome</keyword>
<keyword evidence="6 8" id="KW-0269">Exonuclease</keyword>
<comment type="caution">
    <text evidence="10">The sequence shown here is derived from an EMBL/GenBank/DDBJ whole genome shotgun (WGS) entry which is preliminary data.</text>
</comment>
<keyword evidence="7 8" id="KW-0460">Magnesium</keyword>
<evidence type="ECO:0000313" key="10">
    <source>
        <dbReference type="EMBL" id="EGY29329.1"/>
    </source>
</evidence>
<feature type="binding site" evidence="8">
    <location>
        <position position="186"/>
    </location>
    <ligand>
        <name>Mg(2+)</name>
        <dbReference type="ChEBI" id="CHEBI:18420"/>
        <label>2</label>
        <note>catalytic</note>
    </ligand>
</feature>
<dbReference type="OrthoDB" id="9778264at2"/>
<feature type="binding site" evidence="8">
    <location>
        <position position="23"/>
    </location>
    <ligand>
        <name>Mg(2+)</name>
        <dbReference type="ChEBI" id="CHEBI:18420"/>
        <label>2</label>
        <note>catalytic</note>
    </ligand>
</feature>
<dbReference type="RefSeq" id="WP_006706395.1">
    <property type="nucleotide sequence ID" value="NZ_AGCA01000155.1"/>
</dbReference>
<comment type="cofactor">
    <cofactor evidence="8">
        <name>Mg(2+)</name>
        <dbReference type="ChEBI" id="CHEBI:18420"/>
    </cofactor>
    <text evidence="8">Binds two Mg(2+) per subunit. The active form of the enzyme binds two Mg(2+) ions in its active site. The first Mg(2+) forms only one salt bridge with the protein.</text>
</comment>
<dbReference type="InterPro" id="IPR036397">
    <property type="entry name" value="RNaseH_sf"/>
</dbReference>
<feature type="site" description="Important for substrate binding and specificity" evidence="8">
    <location>
        <position position="146"/>
    </location>
</feature>
<evidence type="ECO:0000256" key="6">
    <source>
        <dbReference type="ARBA" id="ARBA00022839"/>
    </source>
</evidence>
<proteinExistence type="inferred from homology"/>
<gene>
    <name evidence="8" type="primary">rnt</name>
    <name evidence="10" type="ORF">Rin_00007030</name>
</gene>
<feature type="binding site" evidence="8">
    <location>
        <position position="23"/>
    </location>
    <ligand>
        <name>Mg(2+)</name>
        <dbReference type="ChEBI" id="CHEBI:18420"/>
        <label>1</label>
        <note>catalytic</note>
    </ligand>
</feature>
<dbReference type="PANTHER" id="PTHR30231:SF2">
    <property type="entry name" value="RIBONUCLEASE T"/>
    <property type="match status" value="1"/>
</dbReference>
<feature type="active site" description="Proton donor/acceptor" evidence="8">
    <location>
        <position position="181"/>
    </location>
</feature>
<dbReference type="EMBL" id="AGCA01000155">
    <property type="protein sequence ID" value="EGY29329.1"/>
    <property type="molecule type" value="Genomic_DNA"/>
</dbReference>
<dbReference type="NCBIfam" id="TIGR01298">
    <property type="entry name" value="RNaseT"/>
    <property type="match status" value="1"/>
</dbReference>
<evidence type="ECO:0000256" key="7">
    <source>
        <dbReference type="ARBA" id="ARBA00022842"/>
    </source>
</evidence>
<feature type="site" description="Important for substrate binding and specificity" evidence="8">
    <location>
        <position position="77"/>
    </location>
</feature>
<keyword evidence="3 8" id="KW-0540">Nuclease</keyword>
<evidence type="ECO:0000256" key="8">
    <source>
        <dbReference type="HAMAP-Rule" id="MF_00157"/>
    </source>
</evidence>
<dbReference type="InterPro" id="IPR012337">
    <property type="entry name" value="RNaseH-like_sf"/>
</dbReference>
<dbReference type="GO" id="GO:0005829">
    <property type="term" value="C:cytosol"/>
    <property type="evidence" value="ECO:0007669"/>
    <property type="project" value="TreeGrafter"/>
</dbReference>
<dbReference type="PATRIC" id="fig|1005043.3.peg.652"/>
<evidence type="ECO:0000256" key="2">
    <source>
        <dbReference type="ARBA" id="ARBA00022694"/>
    </source>
</evidence>
<dbReference type="GO" id="GO:0003676">
    <property type="term" value="F:nucleic acid binding"/>
    <property type="evidence" value="ECO:0007669"/>
    <property type="project" value="InterPro"/>
</dbReference>
<evidence type="ECO:0000256" key="3">
    <source>
        <dbReference type="ARBA" id="ARBA00022722"/>
    </source>
</evidence>
<sequence length="209" mass="22984">MANKDNINNLSQRFRGYYPVVIDVETSGFDAQTNALLEIAAVTLQMDDTGGLHPAETLHFHVTPFEGAILEPKSLLFNGIDLSNPLRGAISEHDALQAIFKAVRKRMKGEGCTRSVVVAHNATFDHRFVMAAAERTGLKHNPFHSFVTFDTAALSALVLGQTVLAKACLEAGIDFESSRAHSALYDTEQTAELFCELVNRWKRLGGWPL</sequence>
<evidence type="ECO:0000256" key="4">
    <source>
        <dbReference type="ARBA" id="ARBA00022723"/>
    </source>
</evidence>
<dbReference type="SMART" id="SM00479">
    <property type="entry name" value="EXOIII"/>
    <property type="match status" value="1"/>
</dbReference>
<dbReference type="FunFam" id="3.30.420.10:FF:000009">
    <property type="entry name" value="Ribonuclease T"/>
    <property type="match status" value="1"/>
</dbReference>
<dbReference type="GO" id="GO:0045004">
    <property type="term" value="P:DNA replication proofreading"/>
    <property type="evidence" value="ECO:0007669"/>
    <property type="project" value="TreeGrafter"/>
</dbReference>
<keyword evidence="2 8" id="KW-0819">tRNA processing</keyword>
<dbReference type="Pfam" id="PF00929">
    <property type="entry name" value="RNase_T"/>
    <property type="match status" value="1"/>
</dbReference>
<evidence type="ECO:0000259" key="9">
    <source>
        <dbReference type="SMART" id="SM00479"/>
    </source>
</evidence>
<dbReference type="PANTHER" id="PTHR30231">
    <property type="entry name" value="DNA POLYMERASE III SUBUNIT EPSILON"/>
    <property type="match status" value="1"/>
</dbReference>
<dbReference type="GO" id="GO:0000287">
    <property type="term" value="F:magnesium ion binding"/>
    <property type="evidence" value="ECO:0007669"/>
    <property type="project" value="UniProtKB-UniRule"/>
</dbReference>
<feature type="site" description="Important for substrate binding and specificity" evidence="8">
    <location>
        <position position="29"/>
    </location>
</feature>
<dbReference type="GO" id="GO:0016896">
    <property type="term" value="F:RNA exonuclease activity, producing 5'-phosphomonoesters"/>
    <property type="evidence" value="ECO:0007669"/>
    <property type="project" value="UniProtKB-UniRule"/>
</dbReference>
<feature type="site" description="Important for substrate binding and specificity" evidence="8">
    <location>
        <position position="124"/>
    </location>
</feature>
<dbReference type="SUPFAM" id="SSF53098">
    <property type="entry name" value="Ribonuclease H-like"/>
    <property type="match status" value="1"/>
</dbReference>
<dbReference type="HAMAP" id="MF_00157">
    <property type="entry name" value="RNase_T"/>
    <property type="match status" value="1"/>
</dbReference>